<sequence length="611" mass="67810">MSKTAKTIVEDVLSPARTRELWTANYLPALPFTPQGFEIGALLPAMLYMARWGHRRGKGAFRETFGLLKDGNPQPPSTQDVAAGLLSKHPQGFVGFEDKTGLAQLADLLLSYCLENKGHEEGHESPVQRIFATHYLSSHVDLPESVAHLRGVPELLTALLSWTGHGEYIEPGNSGLGRFVVGDGFQSNPLLKLFARHMSVRGTRVSDLGSDNFDEAAADDLGIDELLAARIAQACGHAPEKARGRGETDRIPNRWPIADAAAKHLRGDLMSFIEVYGQQMPRQAFLPMLEAGIALGLTNILLSTTTCLFEWERCGRVPREKDGSQAPWSLFVDASLGQDKALRGVSESVMSECAARYERVPVILMQIRLLDERARFDRKLKSELPSPFPDARPRLDLLGALLHERHERADSILKDLDENCQRLAEALTAAEEASGTVETLQVTSSGVVQRLAQALVDLIGDKQQGSNFRKALDDSLMTDRPNGLAIKRRVQRTEDGRKRSVDLRAIVLTNPMLDFLVHRHLRKDGKGQPEQVLSLKKFLEILRLRYGLYVDREPPGISVPQDLLRANKLWLERRLRDLGLLVGVNDAESMKQLRPRFEVSTVMEGEADAAA</sequence>
<keyword evidence="1" id="KW-0175">Coiled coil</keyword>
<dbReference type="RefSeq" id="WP_090680597.1">
    <property type="nucleotide sequence ID" value="NZ_FNCJ01000001.1"/>
</dbReference>
<dbReference type="EMBL" id="FNCJ01000001">
    <property type="protein sequence ID" value="SDF81782.1"/>
    <property type="molecule type" value="Genomic_DNA"/>
</dbReference>
<protein>
    <submittedName>
        <fullName evidence="2">Uncharacterized protein</fullName>
    </submittedName>
</protein>
<dbReference type="AlphaFoldDB" id="A0A1G7P659"/>
<accession>A0A1G7P659</accession>
<reference evidence="2 3" key="1">
    <citation type="submission" date="2016-10" db="EMBL/GenBank/DDBJ databases">
        <authorList>
            <person name="de Groot N.N."/>
        </authorList>
    </citation>
    <scope>NUCLEOTIDE SEQUENCE [LARGE SCALE GENOMIC DNA]</scope>
    <source>
        <strain evidence="2 3">LMG 2247</strain>
    </source>
</reference>
<evidence type="ECO:0000256" key="1">
    <source>
        <dbReference type="SAM" id="Coils"/>
    </source>
</evidence>
<name>A0A1G7P659_9BURK</name>
<dbReference type="InterPro" id="IPR058120">
    <property type="entry name" value="MADS7"/>
</dbReference>
<organism evidence="2 3">
    <name type="scientific">Paraburkholderia phenazinium</name>
    <dbReference type="NCBI Taxonomy" id="60549"/>
    <lineage>
        <taxon>Bacteria</taxon>
        <taxon>Pseudomonadati</taxon>
        <taxon>Pseudomonadota</taxon>
        <taxon>Betaproteobacteria</taxon>
        <taxon>Burkholderiales</taxon>
        <taxon>Burkholderiaceae</taxon>
        <taxon>Paraburkholderia</taxon>
    </lineage>
</organism>
<feature type="coiled-coil region" evidence="1">
    <location>
        <begin position="406"/>
        <end position="433"/>
    </location>
</feature>
<proteinExistence type="predicted"/>
<gene>
    <name evidence="2" type="ORF">SAMN05216466_101171</name>
</gene>
<evidence type="ECO:0000313" key="3">
    <source>
        <dbReference type="Proteomes" id="UP000199706"/>
    </source>
</evidence>
<dbReference type="OrthoDB" id="9808668at2"/>
<evidence type="ECO:0000313" key="2">
    <source>
        <dbReference type="EMBL" id="SDF81782.1"/>
    </source>
</evidence>
<dbReference type="Proteomes" id="UP000199706">
    <property type="component" value="Unassembled WGS sequence"/>
</dbReference>
<dbReference type="Pfam" id="PF26611">
    <property type="entry name" value="MAD7"/>
    <property type="match status" value="1"/>
</dbReference>